<dbReference type="RefSeq" id="WP_147162692.1">
    <property type="nucleotide sequence ID" value="NZ_BJZO01000013.1"/>
</dbReference>
<evidence type="ECO:0000313" key="2">
    <source>
        <dbReference type="EMBL" id="GEO80639.1"/>
    </source>
</evidence>
<dbReference type="GO" id="GO:0003677">
    <property type="term" value="F:DNA binding"/>
    <property type="evidence" value="ECO:0007669"/>
    <property type="project" value="InterPro"/>
</dbReference>
<dbReference type="Pfam" id="PF04555">
    <property type="entry name" value="XhoI"/>
    <property type="match status" value="1"/>
</dbReference>
<comment type="caution">
    <text evidence="2">The sequence shown here is derived from an EMBL/GenBank/DDBJ whole genome shotgun (WGS) entry which is preliminary data.</text>
</comment>
<evidence type="ECO:0000256" key="1">
    <source>
        <dbReference type="SAM" id="MobiDB-lite"/>
    </source>
</evidence>
<sequence length="266" mass="28198">MTVPPESPLLFPDLPLFAPSPAPGPLAPETLNALARDAVRTFWQTRDQARQRQQAGASPDQGERAGVTAGKNMDGFTALVSALVHAHGPAGCVIPTQRAQLALPGALRPTKLWDLLVLRHGRLVAAIEFKSHVGPSFGNNFNNRAEEAIGSALDLRLACRDGLLGAGAAPFVGWLMLVEEAPGSTRPLREASPHFALAPDIAGSSYLERYEHLCRRLMDEGLYTATALLASSRETGPDGAFRALSPATSLEAFASALAAHLEAQKT</sequence>
<evidence type="ECO:0000313" key="3">
    <source>
        <dbReference type="Proteomes" id="UP000321567"/>
    </source>
</evidence>
<dbReference type="GO" id="GO:0009036">
    <property type="term" value="F:type II site-specific deoxyribonuclease activity"/>
    <property type="evidence" value="ECO:0007669"/>
    <property type="project" value="InterPro"/>
</dbReference>
<gene>
    <name evidence="2" type="ORF">ROR02_07700</name>
</gene>
<dbReference type="EMBL" id="BJZO01000013">
    <property type="protein sequence ID" value="GEO80639.1"/>
    <property type="molecule type" value="Genomic_DNA"/>
</dbReference>
<dbReference type="GO" id="GO:0009307">
    <property type="term" value="P:DNA restriction-modification system"/>
    <property type="evidence" value="ECO:0007669"/>
    <property type="project" value="InterPro"/>
</dbReference>
<dbReference type="OrthoDB" id="3638769at2"/>
<accession>A0A512H586</accession>
<dbReference type="AlphaFoldDB" id="A0A512H586"/>
<protein>
    <submittedName>
        <fullName evidence="2">Type-2 restriction enzyme</fullName>
    </submittedName>
</protein>
<keyword evidence="3" id="KW-1185">Reference proteome</keyword>
<proteinExistence type="predicted"/>
<name>A0A512H586_9PROT</name>
<dbReference type="InterPro" id="IPR007636">
    <property type="entry name" value="Restrct_endonuc_II_XhoI"/>
</dbReference>
<feature type="region of interest" description="Disordered" evidence="1">
    <location>
        <begin position="45"/>
        <end position="69"/>
    </location>
</feature>
<organism evidence="2 3">
    <name type="scientific">Pararhodospirillum oryzae</name>
    <dbReference type="NCBI Taxonomy" id="478448"/>
    <lineage>
        <taxon>Bacteria</taxon>
        <taxon>Pseudomonadati</taxon>
        <taxon>Pseudomonadota</taxon>
        <taxon>Alphaproteobacteria</taxon>
        <taxon>Rhodospirillales</taxon>
        <taxon>Rhodospirillaceae</taxon>
        <taxon>Pararhodospirillum</taxon>
    </lineage>
</organism>
<dbReference type="Proteomes" id="UP000321567">
    <property type="component" value="Unassembled WGS sequence"/>
</dbReference>
<reference evidence="2 3" key="1">
    <citation type="submission" date="2019-07" db="EMBL/GenBank/DDBJ databases">
        <title>Whole genome shotgun sequence of Rhodospirillum oryzae NBRC 107573.</title>
        <authorList>
            <person name="Hosoyama A."/>
            <person name="Uohara A."/>
            <person name="Ohji S."/>
            <person name="Ichikawa N."/>
        </authorList>
    </citation>
    <scope>NUCLEOTIDE SEQUENCE [LARGE SCALE GENOMIC DNA]</scope>
    <source>
        <strain evidence="2 3">NBRC 107573</strain>
    </source>
</reference>